<reference evidence="1 2" key="1">
    <citation type="submission" date="2024-06" db="EMBL/GenBank/DDBJ databases">
        <title>A chromosome level genome sequence of Diviner's sage (Salvia divinorum).</title>
        <authorList>
            <person name="Ford S.A."/>
            <person name="Ro D.-K."/>
            <person name="Ness R.W."/>
            <person name="Phillips M.A."/>
        </authorList>
    </citation>
    <scope>NUCLEOTIDE SEQUENCE [LARGE SCALE GENOMIC DNA]</scope>
    <source>
        <strain evidence="1">SAF-2024a</strain>
        <tissue evidence="1">Leaf</tissue>
    </source>
</reference>
<dbReference type="Proteomes" id="UP001567538">
    <property type="component" value="Unassembled WGS sequence"/>
</dbReference>
<organism evidence="1 2">
    <name type="scientific">Salvia divinorum</name>
    <name type="common">Maria pastora</name>
    <name type="synonym">Diviner's sage</name>
    <dbReference type="NCBI Taxonomy" id="28513"/>
    <lineage>
        <taxon>Eukaryota</taxon>
        <taxon>Viridiplantae</taxon>
        <taxon>Streptophyta</taxon>
        <taxon>Embryophyta</taxon>
        <taxon>Tracheophyta</taxon>
        <taxon>Spermatophyta</taxon>
        <taxon>Magnoliopsida</taxon>
        <taxon>eudicotyledons</taxon>
        <taxon>Gunneridae</taxon>
        <taxon>Pentapetalae</taxon>
        <taxon>asterids</taxon>
        <taxon>lamiids</taxon>
        <taxon>Lamiales</taxon>
        <taxon>Lamiaceae</taxon>
        <taxon>Nepetoideae</taxon>
        <taxon>Mentheae</taxon>
        <taxon>Salviinae</taxon>
        <taxon>Salvia</taxon>
        <taxon>Salvia subgen. Calosphace</taxon>
    </lineage>
</organism>
<name>A0ABD1I7X1_SALDI</name>
<dbReference type="EMBL" id="JBEAFC010000003">
    <property type="protein sequence ID" value="KAL1564786.1"/>
    <property type="molecule type" value="Genomic_DNA"/>
</dbReference>
<dbReference type="AlphaFoldDB" id="A0ABD1I7X1"/>
<proteinExistence type="predicted"/>
<accession>A0ABD1I7X1</accession>
<protein>
    <submittedName>
        <fullName evidence="1">Uncharacterized protein</fullName>
    </submittedName>
</protein>
<evidence type="ECO:0000313" key="1">
    <source>
        <dbReference type="EMBL" id="KAL1564786.1"/>
    </source>
</evidence>
<gene>
    <name evidence="1" type="ORF">AAHA92_07084</name>
</gene>
<evidence type="ECO:0000313" key="2">
    <source>
        <dbReference type="Proteomes" id="UP001567538"/>
    </source>
</evidence>
<keyword evidence="2" id="KW-1185">Reference proteome</keyword>
<comment type="caution">
    <text evidence="1">The sequence shown here is derived from an EMBL/GenBank/DDBJ whole genome shotgun (WGS) entry which is preliminary data.</text>
</comment>
<sequence length="86" mass="9000">MRSLIRGAVECGSRNSVVKLAAAVRRFHSAVSRAASSPPRLLFVVGEVAAGCCYERRAAPSPSGLEQKKSTPLRFGRITAGVGADS</sequence>